<name>A0AAV4VY64_CAEEX</name>
<protein>
    <submittedName>
        <fullName evidence="2">Uncharacterized protein</fullName>
    </submittedName>
</protein>
<feature type="compositionally biased region" description="Polar residues" evidence="1">
    <location>
        <begin position="1"/>
        <end position="14"/>
    </location>
</feature>
<keyword evidence="3" id="KW-1185">Reference proteome</keyword>
<sequence length="93" mass="10753">MSKLTPCSSLSRNSPLPPTRHRNNSFSFGNRVAKRGKIRRDDVFASQQLVAFTKMVSKWFRMNDVEKDSPCEETRRWQSECSPTAETNRGIFL</sequence>
<reference evidence="2 3" key="1">
    <citation type="submission" date="2021-06" db="EMBL/GenBank/DDBJ databases">
        <title>Caerostris extrusa draft genome.</title>
        <authorList>
            <person name="Kono N."/>
            <person name="Arakawa K."/>
        </authorList>
    </citation>
    <scope>NUCLEOTIDE SEQUENCE [LARGE SCALE GENOMIC DNA]</scope>
</reference>
<dbReference type="Proteomes" id="UP001054945">
    <property type="component" value="Unassembled WGS sequence"/>
</dbReference>
<organism evidence="2 3">
    <name type="scientific">Caerostris extrusa</name>
    <name type="common">Bark spider</name>
    <name type="synonym">Caerostris bankana</name>
    <dbReference type="NCBI Taxonomy" id="172846"/>
    <lineage>
        <taxon>Eukaryota</taxon>
        <taxon>Metazoa</taxon>
        <taxon>Ecdysozoa</taxon>
        <taxon>Arthropoda</taxon>
        <taxon>Chelicerata</taxon>
        <taxon>Arachnida</taxon>
        <taxon>Araneae</taxon>
        <taxon>Araneomorphae</taxon>
        <taxon>Entelegynae</taxon>
        <taxon>Araneoidea</taxon>
        <taxon>Araneidae</taxon>
        <taxon>Caerostris</taxon>
    </lineage>
</organism>
<proteinExistence type="predicted"/>
<gene>
    <name evidence="2" type="ORF">CEXT_790781</name>
</gene>
<dbReference type="EMBL" id="BPLR01015314">
    <property type="protein sequence ID" value="GIY75237.1"/>
    <property type="molecule type" value="Genomic_DNA"/>
</dbReference>
<accession>A0AAV4VY64</accession>
<evidence type="ECO:0000313" key="3">
    <source>
        <dbReference type="Proteomes" id="UP001054945"/>
    </source>
</evidence>
<feature type="region of interest" description="Disordered" evidence="1">
    <location>
        <begin position="1"/>
        <end position="31"/>
    </location>
</feature>
<comment type="caution">
    <text evidence="2">The sequence shown here is derived from an EMBL/GenBank/DDBJ whole genome shotgun (WGS) entry which is preliminary data.</text>
</comment>
<evidence type="ECO:0000256" key="1">
    <source>
        <dbReference type="SAM" id="MobiDB-lite"/>
    </source>
</evidence>
<evidence type="ECO:0000313" key="2">
    <source>
        <dbReference type="EMBL" id="GIY75237.1"/>
    </source>
</evidence>
<dbReference type="AlphaFoldDB" id="A0AAV4VY64"/>